<organism evidence="2 3">
    <name type="scientific">Araneus ventricosus</name>
    <name type="common">Orbweaver spider</name>
    <name type="synonym">Epeira ventricosa</name>
    <dbReference type="NCBI Taxonomy" id="182803"/>
    <lineage>
        <taxon>Eukaryota</taxon>
        <taxon>Metazoa</taxon>
        <taxon>Ecdysozoa</taxon>
        <taxon>Arthropoda</taxon>
        <taxon>Chelicerata</taxon>
        <taxon>Arachnida</taxon>
        <taxon>Araneae</taxon>
        <taxon>Araneomorphae</taxon>
        <taxon>Entelegynae</taxon>
        <taxon>Araneoidea</taxon>
        <taxon>Araneidae</taxon>
        <taxon>Araneus</taxon>
    </lineage>
</organism>
<proteinExistence type="predicted"/>
<dbReference type="AlphaFoldDB" id="A0A4Y2L6T2"/>
<evidence type="ECO:0000313" key="3">
    <source>
        <dbReference type="Proteomes" id="UP000499080"/>
    </source>
</evidence>
<dbReference type="Proteomes" id="UP000499080">
    <property type="component" value="Unassembled WGS sequence"/>
</dbReference>
<name>A0A4Y2L6T2_ARAVE</name>
<keyword evidence="1" id="KW-0812">Transmembrane</keyword>
<dbReference type="EMBL" id="BGPR01005462">
    <property type="protein sequence ID" value="GBN10411.1"/>
    <property type="molecule type" value="Genomic_DNA"/>
</dbReference>
<keyword evidence="1" id="KW-0472">Membrane</keyword>
<reference evidence="2 3" key="1">
    <citation type="journal article" date="2019" name="Sci. Rep.">
        <title>Orb-weaving spider Araneus ventricosus genome elucidates the spidroin gene catalogue.</title>
        <authorList>
            <person name="Kono N."/>
            <person name="Nakamura H."/>
            <person name="Ohtoshi R."/>
            <person name="Moran D.A.P."/>
            <person name="Shinohara A."/>
            <person name="Yoshida Y."/>
            <person name="Fujiwara M."/>
            <person name="Mori M."/>
            <person name="Tomita M."/>
            <person name="Arakawa K."/>
        </authorList>
    </citation>
    <scope>NUCLEOTIDE SEQUENCE [LARGE SCALE GENOMIC DNA]</scope>
</reference>
<comment type="caution">
    <text evidence="2">The sequence shown here is derived from an EMBL/GenBank/DDBJ whole genome shotgun (WGS) entry which is preliminary data.</text>
</comment>
<protein>
    <submittedName>
        <fullName evidence="2">Uncharacterized protein</fullName>
    </submittedName>
</protein>
<keyword evidence="1" id="KW-1133">Transmembrane helix</keyword>
<accession>A0A4Y2L6T2</accession>
<keyword evidence="3" id="KW-1185">Reference proteome</keyword>
<gene>
    <name evidence="2" type="ORF">AVEN_12164_1</name>
</gene>
<sequence length="118" mass="13459">MKAKSKNDFLVWFDGHCTPAQKHRWILFLLLPVQLPLFSTLPCLVSIVQSVVLGYFIAQWGACNSSWVQSLKKDVCCSLRCLGTLSSIFCREGRLSDHFQDGRLDESRWGVARESRSH</sequence>
<evidence type="ECO:0000256" key="1">
    <source>
        <dbReference type="SAM" id="Phobius"/>
    </source>
</evidence>
<feature type="transmembrane region" description="Helical" evidence="1">
    <location>
        <begin position="37"/>
        <end position="58"/>
    </location>
</feature>
<evidence type="ECO:0000313" key="2">
    <source>
        <dbReference type="EMBL" id="GBN10411.1"/>
    </source>
</evidence>